<accession>A0A8J3C6K2</accession>
<reference evidence="4" key="2">
    <citation type="submission" date="2020-09" db="EMBL/GenBank/DDBJ databases">
        <authorList>
            <person name="Sun Q."/>
            <person name="Zhou Y."/>
        </authorList>
    </citation>
    <scope>NUCLEOTIDE SEQUENCE</scope>
    <source>
        <strain evidence="4">CGMCC 4.5737</strain>
    </source>
</reference>
<keyword evidence="5" id="KW-1185">Reference proteome</keyword>
<dbReference type="Gene3D" id="3.40.920.10">
    <property type="entry name" value="Pyruvate-ferredoxin oxidoreductase, PFOR, domain III"/>
    <property type="match status" value="1"/>
</dbReference>
<evidence type="ECO:0000259" key="3">
    <source>
        <dbReference type="Pfam" id="PF20169"/>
    </source>
</evidence>
<dbReference type="NCBIfam" id="NF009588">
    <property type="entry name" value="PRK13029.1"/>
    <property type="match status" value="1"/>
</dbReference>
<keyword evidence="1" id="KW-0560">Oxidoreductase</keyword>
<evidence type="ECO:0000259" key="2">
    <source>
        <dbReference type="Pfam" id="PF01558"/>
    </source>
</evidence>
<dbReference type="SUPFAM" id="SSF52922">
    <property type="entry name" value="TK C-terminal domain-like"/>
    <property type="match status" value="1"/>
</dbReference>
<dbReference type="SUPFAM" id="SSF52518">
    <property type="entry name" value="Thiamin diphosphate-binding fold (THDP-binding)"/>
    <property type="match status" value="2"/>
</dbReference>
<sequence length="1171" mass="126159">MTLGTQLGKGTSMAHACGGSLADYAPRDVLRTASGPGALTGVQALVRLLVEQRRADRDRGWRTAGLVSGYRGSPLGGLDLLLERNSDLLAEHNIRFVPGVNEELGATVVSGSQLATQLPDPRYEGVFGLWYGKAPGVDRSMDAFKHGNWMGTTERGGVLVVAGDDPACKSSTLPSNSTMALAEAAMPVLAPVDVADVLRLGRFGFEMSRFSGAWVGFPVVTNIADAYEIVGLGTPVDVMTPEFEWGGTLWKPTNHPGVTIAEAVALEPEVLEGRLAAAAAFTRANRLDLVEGAKADARLGLVAAGHTYAQLRAALDRVGLTEEVLHRRGVRLLRLSLVYPVDRAVVREFAAGLSELVVVEDKRSFVESQFKDVLYDLSDRPRVYGKHGPDGAALVPVHGGLDADRLAAVLGPFLAERLGCEHVDLRSSGPGPRRISLSLTPVNRTPYFCSGCPHNRSTSVPEGSLAGAGIGCHIMTTFMGRSLGVTQMGGEGANWVGAASFTDVDHFFQNLGDGTFFHSGQLAIRQAIAAKTNITFKLLYNSAVAMTGGQHADGSVDPVAISWMLHAEGVARTVVVTEDPAKYPRTTTRWAPGVRVRHRDDLDDVQRELRGVPGVTMLLYDQACAAENRRKRKRGQAPEPRQWVFINESVCEGCGDCGQKSNCLSVEPVATEFGRKTQIDQTSCNKDFSCLLGDCPSFLTVVPGSGAERNVRREELPGDLPEPMATPAQANVVMVGIGGTGVVTTNQILATAALLDGLDARALDQTGLSQKAGAVVSHLRISPEPDHRPGLVDAGGADVYLAFDAVAATTEANLSRCAGNRTIAVVSTSEVPTGRMIVDPTATYPKRNDLLASVHERTRDLVAVDALALSERLFGATTAANFLVVGAAYQKGLLPLRAATIERAIELNGVGVVTTIQAFRAGRKAVLEPGWPVETRRPAPIPTGRVTRSAAALVKATGVTGELRRLLEIRVADLAAYQDLAYARRYLDVVTRVLAAERDLGGHILTETVARNLHRLMAYKDEYEVARLHLSPELGRQVQDRFGTGARIRYLLHPPVLRAFGIRRKIALGRTARPVFAVLRALRRLRGTPFDPFGYARLRRIERELVTDYLGVIDRLVAIVSKENRDLAVEIAGLPDLVRGYEDIKLVSVETYRTRMRDLLTRLDSVQPTPT</sequence>
<feature type="domain" description="Pyruvate/ketoisovalerate oxidoreductase catalytic" evidence="2">
    <location>
        <begin position="738"/>
        <end position="923"/>
    </location>
</feature>
<evidence type="ECO:0000313" key="4">
    <source>
        <dbReference type="EMBL" id="GGM41329.1"/>
    </source>
</evidence>
<dbReference type="PANTHER" id="PTHR48084">
    <property type="entry name" value="2-OXOGLUTARATE OXIDOREDUCTASE SUBUNIT KORB-RELATED"/>
    <property type="match status" value="1"/>
</dbReference>
<reference evidence="4" key="1">
    <citation type="journal article" date="2014" name="Int. J. Syst. Evol. Microbiol.">
        <title>Complete genome sequence of Corynebacterium casei LMG S-19264T (=DSM 44701T), isolated from a smear-ripened cheese.</title>
        <authorList>
            <consortium name="US DOE Joint Genome Institute (JGI-PGF)"/>
            <person name="Walter F."/>
            <person name="Albersmeier A."/>
            <person name="Kalinowski J."/>
            <person name="Ruckert C."/>
        </authorList>
    </citation>
    <scope>NUCLEOTIDE SEQUENCE</scope>
    <source>
        <strain evidence="4">CGMCC 4.5737</strain>
    </source>
</reference>
<dbReference type="InterPro" id="IPR029061">
    <property type="entry name" value="THDP-binding"/>
</dbReference>
<organism evidence="4 5">
    <name type="scientific">Longimycelium tulufanense</name>
    <dbReference type="NCBI Taxonomy" id="907463"/>
    <lineage>
        <taxon>Bacteria</taxon>
        <taxon>Bacillati</taxon>
        <taxon>Actinomycetota</taxon>
        <taxon>Actinomycetes</taxon>
        <taxon>Pseudonocardiales</taxon>
        <taxon>Pseudonocardiaceae</taxon>
        <taxon>Longimycelium</taxon>
    </lineage>
</organism>
<dbReference type="NCBIfam" id="NF009589">
    <property type="entry name" value="PRK13030.1"/>
    <property type="match status" value="1"/>
</dbReference>
<evidence type="ECO:0000313" key="5">
    <source>
        <dbReference type="Proteomes" id="UP000637578"/>
    </source>
</evidence>
<dbReference type="InterPro" id="IPR002869">
    <property type="entry name" value="Pyrv_flavodox_OxRed_cen"/>
</dbReference>
<dbReference type="GO" id="GO:0000287">
    <property type="term" value="F:magnesium ion binding"/>
    <property type="evidence" value="ECO:0007669"/>
    <property type="project" value="UniProtKB-ARBA"/>
</dbReference>
<dbReference type="GO" id="GO:0016903">
    <property type="term" value="F:oxidoreductase activity, acting on the aldehyde or oxo group of donors"/>
    <property type="evidence" value="ECO:0007669"/>
    <property type="project" value="InterPro"/>
</dbReference>
<dbReference type="InterPro" id="IPR019752">
    <property type="entry name" value="Pyrv/ketoisovalerate_OxRed_cat"/>
</dbReference>
<dbReference type="Pfam" id="PF01558">
    <property type="entry name" value="POR"/>
    <property type="match status" value="1"/>
</dbReference>
<name>A0A8J3C6K2_9PSEU</name>
<dbReference type="SUPFAM" id="SSF53323">
    <property type="entry name" value="Pyruvate-ferredoxin oxidoreductase, PFOR, domain III"/>
    <property type="match status" value="1"/>
</dbReference>
<gene>
    <name evidence="4" type="ORF">GCM10012275_10400</name>
</gene>
<dbReference type="CDD" id="cd07034">
    <property type="entry name" value="TPP_PYR_PFOR_IOR-alpha_like"/>
    <property type="match status" value="1"/>
</dbReference>
<dbReference type="InterPro" id="IPR002880">
    <property type="entry name" value="Pyrv_Fd/Flavodoxin_OxRdtase_N"/>
</dbReference>
<dbReference type="InterPro" id="IPR046667">
    <property type="entry name" value="DUF6537"/>
</dbReference>
<dbReference type="AlphaFoldDB" id="A0A8J3C6K2"/>
<keyword evidence="4" id="KW-0670">Pyruvate</keyword>
<dbReference type="RefSeq" id="WP_229686069.1">
    <property type="nucleotide sequence ID" value="NZ_BMMK01000003.1"/>
</dbReference>
<proteinExistence type="predicted"/>
<evidence type="ECO:0000256" key="1">
    <source>
        <dbReference type="ARBA" id="ARBA00023002"/>
    </source>
</evidence>
<dbReference type="EMBL" id="BMMK01000003">
    <property type="protein sequence ID" value="GGM41329.1"/>
    <property type="molecule type" value="Genomic_DNA"/>
</dbReference>
<dbReference type="Gene3D" id="3.40.50.970">
    <property type="match status" value="1"/>
</dbReference>
<dbReference type="PANTHER" id="PTHR48084:SF3">
    <property type="entry name" value="SUBUNIT OF PYRUVATE:FLAVODOXIN OXIDOREDUCTASE"/>
    <property type="match status" value="1"/>
</dbReference>
<dbReference type="Proteomes" id="UP000637578">
    <property type="component" value="Unassembled WGS sequence"/>
</dbReference>
<dbReference type="InterPro" id="IPR009014">
    <property type="entry name" value="Transketo_C/PFOR_II"/>
</dbReference>
<dbReference type="InterPro" id="IPR051457">
    <property type="entry name" value="2-oxoacid:Fd_oxidoreductase"/>
</dbReference>
<protein>
    <submittedName>
        <fullName evidence="4">Pyruvate ferredoxin/flavodoxin oxidoreductase</fullName>
    </submittedName>
</protein>
<dbReference type="Pfam" id="PF20169">
    <property type="entry name" value="DUF6537"/>
    <property type="match status" value="1"/>
</dbReference>
<comment type="caution">
    <text evidence="4">The sequence shown here is derived from an EMBL/GenBank/DDBJ whole genome shotgun (WGS) entry which is preliminary data.</text>
</comment>
<feature type="domain" description="DUF6537" evidence="3">
    <location>
        <begin position="963"/>
        <end position="1157"/>
    </location>
</feature>